<dbReference type="AlphaFoldDB" id="A0A8B6DX57"/>
<feature type="coiled-coil region" evidence="1">
    <location>
        <begin position="16"/>
        <end position="43"/>
    </location>
</feature>
<proteinExistence type="predicted"/>
<sequence>MSTQVANTPFKAYLGNEELMLERQRAQSRLKQSKDRNRKVAIESSHSRYFTDGVRAPLLSDINFGQSCCLDVVRPAAKKLHSTGTTSPESPGRKTAIPHIPLEKENSNVVFSERSSNTIRSIRFLLPDGSLRSHDESAMSSRSASELDLRWKRSKNSPKLDARDILYRNTYCGSPDLRYHSITLPSIACQNKTAVPRASKTKTTSPKKKITFKDNEHMPEKFQEHCVLDSKLEKQKNIQTTVDIGFLKVQKIKSHLEEIHSGNDEFLLTVRQPTDLHNRNSNHPMELRTERPLKYETVGPHGSRLHRKHSTLRTVFPYFNKEYKSADAYKEYLEMVKSKMELSSRESTRIGNDSVLSHFGRDNRVLQSVIDVNTPTDRHGALSNDGRSLVIEIKPTWNEIPNGLLDEEESDDFRPDKCPVNTPDHE</sequence>
<organism evidence="3 4">
    <name type="scientific">Mytilus galloprovincialis</name>
    <name type="common">Mediterranean mussel</name>
    <dbReference type="NCBI Taxonomy" id="29158"/>
    <lineage>
        <taxon>Eukaryota</taxon>
        <taxon>Metazoa</taxon>
        <taxon>Spiralia</taxon>
        <taxon>Lophotrochozoa</taxon>
        <taxon>Mollusca</taxon>
        <taxon>Bivalvia</taxon>
        <taxon>Autobranchia</taxon>
        <taxon>Pteriomorphia</taxon>
        <taxon>Mytilida</taxon>
        <taxon>Mytiloidea</taxon>
        <taxon>Mytilidae</taxon>
        <taxon>Mytilinae</taxon>
        <taxon>Mytilus</taxon>
    </lineage>
</organism>
<protein>
    <submittedName>
        <fullName evidence="3">Uncharacterized protein</fullName>
    </submittedName>
</protein>
<evidence type="ECO:0000256" key="1">
    <source>
        <dbReference type="SAM" id="Coils"/>
    </source>
</evidence>
<keyword evidence="1" id="KW-0175">Coiled coil</keyword>
<comment type="caution">
    <text evidence="3">The sequence shown here is derived from an EMBL/GenBank/DDBJ whole genome shotgun (WGS) entry which is preliminary data.</text>
</comment>
<evidence type="ECO:0000313" key="3">
    <source>
        <dbReference type="EMBL" id="VDI25674.1"/>
    </source>
</evidence>
<feature type="compositionally biased region" description="Basic and acidic residues" evidence="2">
    <location>
        <begin position="412"/>
        <end position="426"/>
    </location>
</feature>
<dbReference type="EMBL" id="UYJE01004174">
    <property type="protein sequence ID" value="VDI25674.1"/>
    <property type="molecule type" value="Genomic_DNA"/>
</dbReference>
<name>A0A8B6DX57_MYTGA</name>
<accession>A0A8B6DX57</accession>
<keyword evidence="4" id="KW-1185">Reference proteome</keyword>
<dbReference type="OrthoDB" id="6077064at2759"/>
<gene>
    <name evidence="3" type="ORF">MGAL_10B018091</name>
</gene>
<feature type="region of interest" description="Disordered" evidence="2">
    <location>
        <begin position="401"/>
        <end position="426"/>
    </location>
</feature>
<reference evidence="3" key="1">
    <citation type="submission" date="2018-11" db="EMBL/GenBank/DDBJ databases">
        <authorList>
            <person name="Alioto T."/>
            <person name="Alioto T."/>
        </authorList>
    </citation>
    <scope>NUCLEOTIDE SEQUENCE</scope>
</reference>
<evidence type="ECO:0000313" key="4">
    <source>
        <dbReference type="Proteomes" id="UP000596742"/>
    </source>
</evidence>
<evidence type="ECO:0000256" key="2">
    <source>
        <dbReference type="SAM" id="MobiDB-lite"/>
    </source>
</evidence>
<dbReference type="Proteomes" id="UP000596742">
    <property type="component" value="Unassembled WGS sequence"/>
</dbReference>